<organism evidence="3 4">
    <name type="scientific">Gryllotalpicola koreensis</name>
    <dbReference type="NCBI Taxonomy" id="993086"/>
    <lineage>
        <taxon>Bacteria</taxon>
        <taxon>Bacillati</taxon>
        <taxon>Actinomycetota</taxon>
        <taxon>Actinomycetes</taxon>
        <taxon>Micrococcales</taxon>
        <taxon>Microbacteriaceae</taxon>
        <taxon>Gryllotalpicola</taxon>
    </lineage>
</organism>
<evidence type="ECO:0000256" key="1">
    <source>
        <dbReference type="SAM" id="Phobius"/>
    </source>
</evidence>
<dbReference type="Proteomes" id="UP001501079">
    <property type="component" value="Unassembled WGS sequence"/>
</dbReference>
<gene>
    <name evidence="3" type="ORF">GCM10022287_19500</name>
</gene>
<keyword evidence="1" id="KW-0812">Transmembrane</keyword>
<proteinExistence type="predicted"/>
<evidence type="ECO:0000313" key="4">
    <source>
        <dbReference type="Proteomes" id="UP001501079"/>
    </source>
</evidence>
<reference evidence="4" key="1">
    <citation type="journal article" date="2019" name="Int. J. Syst. Evol. Microbiol.">
        <title>The Global Catalogue of Microorganisms (GCM) 10K type strain sequencing project: providing services to taxonomists for standard genome sequencing and annotation.</title>
        <authorList>
            <consortium name="The Broad Institute Genomics Platform"/>
            <consortium name="The Broad Institute Genome Sequencing Center for Infectious Disease"/>
            <person name="Wu L."/>
            <person name="Ma J."/>
        </authorList>
    </citation>
    <scope>NUCLEOTIDE SEQUENCE [LARGE SCALE GENOMIC DNA]</scope>
    <source>
        <strain evidence="4">JCM 17591</strain>
    </source>
</reference>
<protein>
    <recommendedName>
        <fullName evidence="5">LPXTG cell wall anchor domain-containing protein</fullName>
    </recommendedName>
</protein>
<evidence type="ECO:0000313" key="3">
    <source>
        <dbReference type="EMBL" id="GAA4174908.1"/>
    </source>
</evidence>
<feature type="signal peptide" evidence="2">
    <location>
        <begin position="1"/>
        <end position="27"/>
    </location>
</feature>
<keyword evidence="2" id="KW-0732">Signal</keyword>
<comment type="caution">
    <text evidence="3">The sequence shown here is derived from an EMBL/GenBank/DDBJ whole genome shotgun (WGS) entry which is preliminary data.</text>
</comment>
<feature type="transmembrane region" description="Helical" evidence="1">
    <location>
        <begin position="158"/>
        <end position="180"/>
    </location>
</feature>
<keyword evidence="1" id="KW-1133">Transmembrane helix</keyword>
<name>A0ABP8A0E7_9MICO</name>
<keyword evidence="4" id="KW-1185">Reference proteome</keyword>
<dbReference type="RefSeq" id="WP_344753840.1">
    <property type="nucleotide sequence ID" value="NZ_BAABBW010000003.1"/>
</dbReference>
<evidence type="ECO:0000256" key="2">
    <source>
        <dbReference type="SAM" id="SignalP"/>
    </source>
</evidence>
<sequence length="198" mass="19379">MNRLIKAAAVLAVAGAAVFGGPLAANAATYTPGTPTITGAAAGTVTGSTAPGGTFTVHFNAIFQVNHDLTVYFFSAGNVPTSLADFRAAESPALAAVTDGTGAADVTATMPVDASSPVTVEATDGTTTAAITIPVEGAAAAAVTTANGATPLATTGSYISLATVWAAVGLVVLGAAFIGIRSYRKQRQAEAPAGARRP</sequence>
<keyword evidence="1" id="KW-0472">Membrane</keyword>
<evidence type="ECO:0008006" key="5">
    <source>
        <dbReference type="Google" id="ProtNLM"/>
    </source>
</evidence>
<feature type="chain" id="PRO_5046886772" description="LPXTG cell wall anchor domain-containing protein" evidence="2">
    <location>
        <begin position="28"/>
        <end position="198"/>
    </location>
</feature>
<accession>A0ABP8A0E7</accession>
<dbReference type="EMBL" id="BAABBW010000003">
    <property type="protein sequence ID" value="GAA4174908.1"/>
    <property type="molecule type" value="Genomic_DNA"/>
</dbReference>